<feature type="transmembrane region" description="Helical" evidence="2">
    <location>
        <begin position="98"/>
        <end position="116"/>
    </location>
</feature>
<name>A0A380B8R2_SPHSI</name>
<comment type="subcellular location">
    <subcellularLocation>
        <location evidence="2">Cell membrane</location>
        <topology evidence="2">Multi-pass membrane protein</topology>
    </subcellularLocation>
</comment>
<organism evidence="3 4">
    <name type="scientific">Sphingobacterium spiritivorum</name>
    <name type="common">Flavobacterium spiritivorum</name>
    <dbReference type="NCBI Taxonomy" id="258"/>
    <lineage>
        <taxon>Bacteria</taxon>
        <taxon>Pseudomonadati</taxon>
        <taxon>Bacteroidota</taxon>
        <taxon>Sphingobacteriia</taxon>
        <taxon>Sphingobacteriales</taxon>
        <taxon>Sphingobacteriaceae</taxon>
        <taxon>Sphingobacterium</taxon>
    </lineage>
</organism>
<comment type="function">
    <text evidence="2">NDH-1 shuttles electrons from NADH, via FMN and iron-sulfur (Fe-S) centers, to quinones in the respiratory chain. Couples the redox reaction to proton translocation (for every two electrons transferred, four hydrogen ions are translocated across the cytoplasmic membrane), and thus conserves the redox energy in a proton gradient.</text>
</comment>
<accession>A0A380B8R2</accession>
<dbReference type="GO" id="GO:0048038">
    <property type="term" value="F:quinone binding"/>
    <property type="evidence" value="ECO:0007669"/>
    <property type="project" value="UniProtKB-UniRule"/>
</dbReference>
<feature type="transmembrane region" description="Helical" evidence="2">
    <location>
        <begin position="55"/>
        <end position="77"/>
    </location>
</feature>
<dbReference type="EC" id="7.1.1.-" evidence="2"/>
<gene>
    <name evidence="3" type="primary">nuoJ_1</name>
    <name evidence="3" type="ORF">NCTC11388_00205</name>
</gene>
<evidence type="ECO:0000313" key="3">
    <source>
        <dbReference type="EMBL" id="SUI96895.1"/>
    </source>
</evidence>
<keyword evidence="2" id="KW-0520">NAD</keyword>
<dbReference type="AlphaFoldDB" id="A0A380B8R2"/>
<protein>
    <recommendedName>
        <fullName evidence="2">NADH-quinone oxidoreductase subunit J</fullName>
        <ecNumber evidence="2">7.1.1.-</ecNumber>
    </recommendedName>
</protein>
<keyword evidence="3" id="KW-0560">Oxidoreductase</keyword>
<dbReference type="Proteomes" id="UP000254893">
    <property type="component" value="Unassembled WGS sequence"/>
</dbReference>
<dbReference type="PANTHER" id="PTHR33269:SF17">
    <property type="entry name" value="NADH-UBIQUINONE OXIDOREDUCTASE CHAIN 6"/>
    <property type="match status" value="1"/>
</dbReference>
<keyword evidence="2" id="KW-1133">Transmembrane helix</keyword>
<evidence type="ECO:0000256" key="1">
    <source>
        <dbReference type="ARBA" id="ARBA00005698"/>
    </source>
</evidence>
<dbReference type="GO" id="GO:0008137">
    <property type="term" value="F:NADH dehydrogenase (ubiquinone) activity"/>
    <property type="evidence" value="ECO:0007669"/>
    <property type="project" value="UniProtKB-UniRule"/>
</dbReference>
<comment type="catalytic activity">
    <reaction evidence="2">
        <text>a quinone + NADH + 5 H(+)(in) = a quinol + NAD(+) + 4 H(+)(out)</text>
        <dbReference type="Rhea" id="RHEA:57888"/>
        <dbReference type="ChEBI" id="CHEBI:15378"/>
        <dbReference type="ChEBI" id="CHEBI:24646"/>
        <dbReference type="ChEBI" id="CHEBI:57540"/>
        <dbReference type="ChEBI" id="CHEBI:57945"/>
        <dbReference type="ChEBI" id="CHEBI:132124"/>
    </reaction>
</comment>
<dbReference type="Pfam" id="PF00499">
    <property type="entry name" value="Oxidored_q3"/>
    <property type="match status" value="1"/>
</dbReference>
<comment type="similarity">
    <text evidence="1 2">Belongs to the complex I subunit 6 family.</text>
</comment>
<dbReference type="PANTHER" id="PTHR33269">
    <property type="entry name" value="NADH-UBIQUINONE OXIDOREDUCTASE CHAIN 6"/>
    <property type="match status" value="1"/>
</dbReference>
<dbReference type="InterPro" id="IPR001457">
    <property type="entry name" value="NADH_UbQ/plastoQ_OxRdtase_su6"/>
</dbReference>
<evidence type="ECO:0000313" key="4">
    <source>
        <dbReference type="Proteomes" id="UP000254893"/>
    </source>
</evidence>
<feature type="transmembrane region" description="Helical" evidence="2">
    <location>
        <begin position="6"/>
        <end position="25"/>
    </location>
</feature>
<dbReference type="EMBL" id="UGYW01000001">
    <property type="protein sequence ID" value="SUI96895.1"/>
    <property type="molecule type" value="Genomic_DNA"/>
</dbReference>
<keyword evidence="2" id="KW-0812">Transmembrane</keyword>
<keyword evidence="2" id="KW-1003">Cell membrane</keyword>
<feature type="transmembrane region" description="Helical" evidence="2">
    <location>
        <begin position="32"/>
        <end position="49"/>
    </location>
</feature>
<dbReference type="Gene3D" id="1.20.120.1200">
    <property type="entry name" value="NADH-ubiquinone/plastoquinone oxidoreductase chain 6, subunit NuoJ"/>
    <property type="match status" value="1"/>
</dbReference>
<keyword evidence="2" id="KW-0874">Quinone</keyword>
<proteinExistence type="inferred from homology"/>
<dbReference type="GO" id="GO:0005886">
    <property type="term" value="C:plasma membrane"/>
    <property type="evidence" value="ECO:0007669"/>
    <property type="project" value="UniProtKB-SubCell"/>
</dbReference>
<dbReference type="InterPro" id="IPR042106">
    <property type="entry name" value="Nuo/plastoQ_OxRdtase_6_NuoJ"/>
</dbReference>
<dbReference type="RefSeq" id="WP_115168752.1">
    <property type="nucleotide sequence ID" value="NZ_UGYW01000001.1"/>
</dbReference>
<dbReference type="GO" id="GO:0016491">
    <property type="term" value="F:oxidoreductase activity"/>
    <property type="evidence" value="ECO:0007669"/>
    <property type="project" value="UniProtKB-KW"/>
</dbReference>
<evidence type="ECO:0000256" key="2">
    <source>
        <dbReference type="RuleBase" id="RU004429"/>
    </source>
</evidence>
<keyword evidence="2" id="KW-0472">Membrane</keyword>
<sequence>MTLEELLFYAFAALAIGSALLVVNLKNTARALFLFFIVLFAMAGLYLFALADFVAITQVMVYVGGVLILMIFAFMLSNKELLKDLQHASGKFLTLPNWQSLILSSAFLIIMIIAVVEWQSEIPAWIEQARINNTFIHPSDNNIQQLGFKFMTQYILPFELIGIFLMMTLIGAAHLSRKEDKF</sequence>
<feature type="transmembrane region" description="Helical" evidence="2">
    <location>
        <begin position="154"/>
        <end position="175"/>
    </location>
</feature>
<reference evidence="3 4" key="1">
    <citation type="submission" date="2018-06" db="EMBL/GenBank/DDBJ databases">
        <authorList>
            <consortium name="Pathogen Informatics"/>
            <person name="Doyle S."/>
        </authorList>
    </citation>
    <scope>NUCLEOTIDE SEQUENCE [LARGE SCALE GENOMIC DNA]</scope>
    <source>
        <strain evidence="3 4">NCTC11388</strain>
    </source>
</reference>